<reference evidence="5 6" key="1">
    <citation type="journal article" date="2023" name="Plants (Basel)">
        <title>Bridging the Gap: Combining Genomics and Transcriptomics Approaches to Understand Stylosanthes scabra, an Orphan Legume from the Brazilian Caatinga.</title>
        <authorList>
            <person name="Ferreira-Neto J.R.C."/>
            <person name="da Silva M.D."/>
            <person name="Binneck E."/>
            <person name="de Melo N.F."/>
            <person name="da Silva R.H."/>
            <person name="de Melo A.L.T.M."/>
            <person name="Pandolfi V."/>
            <person name="Bustamante F.O."/>
            <person name="Brasileiro-Vidal A.C."/>
            <person name="Benko-Iseppon A.M."/>
        </authorList>
    </citation>
    <scope>NUCLEOTIDE SEQUENCE [LARGE SCALE GENOMIC DNA]</scope>
    <source>
        <tissue evidence="5">Leaves</tissue>
    </source>
</reference>
<dbReference type="Gene3D" id="3.40.395.10">
    <property type="entry name" value="Adenoviral Proteinase, Chain A"/>
    <property type="match status" value="1"/>
</dbReference>
<gene>
    <name evidence="5" type="ORF">PIB30_061076</name>
</gene>
<keyword evidence="6" id="KW-1185">Reference proteome</keyword>
<dbReference type="Proteomes" id="UP001341840">
    <property type="component" value="Unassembled WGS sequence"/>
</dbReference>
<sequence>MQNESPMTLSQVERELEKIWPTMVFYEDLLVKKPDVIYDEYHDGPSFLLGLSQEFNTPTPSPDGLASEDAEVLDIPSIREILPEDIVLHAEQDPSTIRSLKPLTLEQENKIYRWVINGSKSNELQEEKIASWSEDHNFLLRGEFRFLRPNGWIDDKNITITDNNLDAYHKHGTYVGIHPNLGTDGKHFGRDKAKNRKWWLLLVYNRLQWYLYAFNLEKKELLVLDSMHDHPLDDLRRSLDTYVGRIIEDMLKIVIPTFDHKGVGFPSRYAKVPKQPNNDDRGIYVIKFMEEWTPDSILTAYTNISIPS</sequence>
<evidence type="ECO:0000313" key="6">
    <source>
        <dbReference type="Proteomes" id="UP001341840"/>
    </source>
</evidence>
<name>A0ABU6ZJE5_9FABA</name>
<dbReference type="InterPro" id="IPR003653">
    <property type="entry name" value="Peptidase_C48_C"/>
</dbReference>
<accession>A0ABU6ZJE5</accession>
<feature type="domain" description="Ubiquitin-like protease family profile" evidence="4">
    <location>
        <begin position="209"/>
        <end position="291"/>
    </location>
</feature>
<keyword evidence="3" id="KW-0378">Hydrolase</keyword>
<proteinExistence type="inferred from homology"/>
<comment type="caution">
    <text evidence="5">The sequence shown here is derived from an EMBL/GenBank/DDBJ whole genome shotgun (WGS) entry which is preliminary data.</text>
</comment>
<keyword evidence="2" id="KW-0645">Protease</keyword>
<dbReference type="SUPFAM" id="SSF54001">
    <property type="entry name" value="Cysteine proteinases"/>
    <property type="match status" value="1"/>
</dbReference>
<evidence type="ECO:0000313" key="5">
    <source>
        <dbReference type="EMBL" id="MED6222088.1"/>
    </source>
</evidence>
<evidence type="ECO:0000256" key="2">
    <source>
        <dbReference type="ARBA" id="ARBA00022670"/>
    </source>
</evidence>
<comment type="similarity">
    <text evidence="1">Belongs to the peptidase C48 family.</text>
</comment>
<dbReference type="EMBL" id="JASCZI010272409">
    <property type="protein sequence ID" value="MED6222088.1"/>
    <property type="molecule type" value="Genomic_DNA"/>
</dbReference>
<organism evidence="5 6">
    <name type="scientific">Stylosanthes scabra</name>
    <dbReference type="NCBI Taxonomy" id="79078"/>
    <lineage>
        <taxon>Eukaryota</taxon>
        <taxon>Viridiplantae</taxon>
        <taxon>Streptophyta</taxon>
        <taxon>Embryophyta</taxon>
        <taxon>Tracheophyta</taxon>
        <taxon>Spermatophyta</taxon>
        <taxon>Magnoliopsida</taxon>
        <taxon>eudicotyledons</taxon>
        <taxon>Gunneridae</taxon>
        <taxon>Pentapetalae</taxon>
        <taxon>rosids</taxon>
        <taxon>fabids</taxon>
        <taxon>Fabales</taxon>
        <taxon>Fabaceae</taxon>
        <taxon>Papilionoideae</taxon>
        <taxon>50 kb inversion clade</taxon>
        <taxon>dalbergioids sensu lato</taxon>
        <taxon>Dalbergieae</taxon>
        <taxon>Pterocarpus clade</taxon>
        <taxon>Stylosanthes</taxon>
    </lineage>
</organism>
<evidence type="ECO:0000256" key="1">
    <source>
        <dbReference type="ARBA" id="ARBA00005234"/>
    </source>
</evidence>
<dbReference type="Pfam" id="PF02902">
    <property type="entry name" value="Peptidase_C48"/>
    <property type="match status" value="1"/>
</dbReference>
<evidence type="ECO:0000259" key="4">
    <source>
        <dbReference type="Pfam" id="PF02902"/>
    </source>
</evidence>
<evidence type="ECO:0000256" key="3">
    <source>
        <dbReference type="ARBA" id="ARBA00022801"/>
    </source>
</evidence>
<dbReference type="InterPro" id="IPR038765">
    <property type="entry name" value="Papain-like_cys_pep_sf"/>
</dbReference>
<protein>
    <recommendedName>
        <fullName evidence="4">Ubiquitin-like protease family profile domain-containing protein</fullName>
    </recommendedName>
</protein>